<dbReference type="AlphaFoldDB" id="A0A1A9VZG0"/>
<evidence type="ECO:0000313" key="2">
    <source>
        <dbReference type="EnsemblMetazoa" id="GBRI000342-PA"/>
    </source>
</evidence>
<keyword evidence="1" id="KW-0812">Transmembrane</keyword>
<evidence type="ECO:0000256" key="1">
    <source>
        <dbReference type="SAM" id="Phobius"/>
    </source>
</evidence>
<organism evidence="2 3">
    <name type="scientific">Glossina brevipalpis</name>
    <dbReference type="NCBI Taxonomy" id="37001"/>
    <lineage>
        <taxon>Eukaryota</taxon>
        <taxon>Metazoa</taxon>
        <taxon>Ecdysozoa</taxon>
        <taxon>Arthropoda</taxon>
        <taxon>Hexapoda</taxon>
        <taxon>Insecta</taxon>
        <taxon>Pterygota</taxon>
        <taxon>Neoptera</taxon>
        <taxon>Endopterygota</taxon>
        <taxon>Diptera</taxon>
        <taxon>Brachycera</taxon>
        <taxon>Muscomorpha</taxon>
        <taxon>Hippoboscoidea</taxon>
        <taxon>Glossinidae</taxon>
        <taxon>Glossina</taxon>
    </lineage>
</organism>
<keyword evidence="1" id="KW-0472">Membrane</keyword>
<dbReference type="Proteomes" id="UP000091820">
    <property type="component" value="Unassembled WGS sequence"/>
</dbReference>
<dbReference type="InterPro" id="IPR036691">
    <property type="entry name" value="Endo/exonu/phosph_ase_sf"/>
</dbReference>
<name>A0A1A9VZG0_9MUSC</name>
<evidence type="ECO:0000313" key="3">
    <source>
        <dbReference type="Proteomes" id="UP000091820"/>
    </source>
</evidence>
<proteinExistence type="predicted"/>
<dbReference type="VEuPathDB" id="VectorBase:GBRI000342"/>
<keyword evidence="1" id="KW-1133">Transmembrane helix</keyword>
<reference evidence="3" key="1">
    <citation type="submission" date="2014-03" db="EMBL/GenBank/DDBJ databases">
        <authorList>
            <person name="Aksoy S."/>
            <person name="Warren W."/>
            <person name="Wilson R.K."/>
        </authorList>
    </citation>
    <scope>NUCLEOTIDE SEQUENCE [LARGE SCALE GENOMIC DNA]</scope>
    <source>
        <strain evidence="3">IAEA</strain>
    </source>
</reference>
<protein>
    <submittedName>
        <fullName evidence="2">Uncharacterized protein</fullName>
    </submittedName>
</protein>
<reference evidence="2" key="2">
    <citation type="submission" date="2020-05" db="UniProtKB">
        <authorList>
            <consortium name="EnsemblMetazoa"/>
        </authorList>
    </citation>
    <scope>IDENTIFICATION</scope>
    <source>
        <strain evidence="2">IAEA</strain>
    </source>
</reference>
<accession>A0A1A9VZG0</accession>
<sequence>MTNRNLYAWGVNMEIAFQIVSETRKGFQLCHFNARSFNKPKADYFSYLLFVLVIDVLCLTETWFRPYIDYGFSQISGYNHKIVAKSGGDRAVSVEICGDTAKCLVMCAYNPHRTNCVDEVFSVMGELPILMWICN</sequence>
<dbReference type="SUPFAM" id="SSF56219">
    <property type="entry name" value="DNase I-like"/>
    <property type="match status" value="1"/>
</dbReference>
<dbReference type="EnsemblMetazoa" id="GBRI000342-RA">
    <property type="protein sequence ID" value="GBRI000342-PA"/>
    <property type="gene ID" value="GBRI000342"/>
</dbReference>
<feature type="transmembrane region" description="Helical" evidence="1">
    <location>
        <begin position="44"/>
        <end position="64"/>
    </location>
</feature>
<keyword evidence="3" id="KW-1185">Reference proteome</keyword>